<name>A0A7Y0HNJ3_9CLOT</name>
<protein>
    <submittedName>
        <fullName evidence="2">DUF2334 domain-containing protein</fullName>
    </submittedName>
</protein>
<dbReference type="Pfam" id="PF07833">
    <property type="entry name" value="Cu_amine_oxidN1"/>
    <property type="match status" value="1"/>
</dbReference>
<dbReference type="Proteomes" id="UP000537131">
    <property type="component" value="Unassembled WGS sequence"/>
</dbReference>
<gene>
    <name evidence="2" type="ORF">HBE96_10970</name>
</gene>
<proteinExistence type="predicted"/>
<comment type="caution">
    <text evidence="2">The sequence shown here is derived from an EMBL/GenBank/DDBJ whole genome shotgun (WGS) entry which is preliminary data.</text>
</comment>
<keyword evidence="3" id="KW-1185">Reference proteome</keyword>
<dbReference type="InterPro" id="IPR012854">
    <property type="entry name" value="Cu_amine_oxidase-like_N"/>
</dbReference>
<dbReference type="EMBL" id="JABBNI010000019">
    <property type="protein sequence ID" value="NMM63210.1"/>
    <property type="molecule type" value="Genomic_DNA"/>
</dbReference>
<dbReference type="InterPro" id="IPR018763">
    <property type="entry name" value="DUF2334"/>
</dbReference>
<evidence type="ECO:0000259" key="1">
    <source>
        <dbReference type="Pfam" id="PF07833"/>
    </source>
</evidence>
<organism evidence="2 3">
    <name type="scientific">Clostridium muellerianum</name>
    <dbReference type="NCBI Taxonomy" id="2716538"/>
    <lineage>
        <taxon>Bacteria</taxon>
        <taxon>Bacillati</taxon>
        <taxon>Bacillota</taxon>
        <taxon>Clostridia</taxon>
        <taxon>Eubacteriales</taxon>
        <taxon>Clostridiaceae</taxon>
        <taxon>Clostridium</taxon>
    </lineage>
</organism>
<accession>A0A7Y0HNJ3</accession>
<evidence type="ECO:0000313" key="3">
    <source>
        <dbReference type="Proteomes" id="UP000537131"/>
    </source>
</evidence>
<dbReference type="Pfam" id="PF10096">
    <property type="entry name" value="DUF2334"/>
    <property type="match status" value="1"/>
</dbReference>
<reference evidence="2 3" key="1">
    <citation type="submission" date="2020-04" db="EMBL/GenBank/DDBJ databases">
        <authorList>
            <person name="Doyle D.A."/>
        </authorList>
    </citation>
    <scope>NUCLEOTIDE SEQUENCE [LARGE SCALE GENOMIC DNA]</scope>
    <source>
        <strain evidence="2 3">P21</strain>
    </source>
</reference>
<evidence type="ECO:0000313" key="2">
    <source>
        <dbReference type="EMBL" id="NMM63210.1"/>
    </source>
</evidence>
<dbReference type="AlphaFoldDB" id="A0A7Y0HNJ3"/>
<feature type="domain" description="Copper amine oxidase-like N-terminal" evidence="1">
    <location>
        <begin position="57"/>
        <end position="158"/>
    </location>
</feature>
<reference evidence="2 3" key="2">
    <citation type="submission" date="2020-06" db="EMBL/GenBank/DDBJ databases">
        <title>Complete Genome Sequence of Clostridium muelleri sp. nov. P21T, an Acid-Alcohol Producing Acetogen Isolated from Old Hay.</title>
        <authorList>
            <person name="Duncan K.E."/>
            <person name="Tanner R.S."/>
        </authorList>
    </citation>
    <scope>NUCLEOTIDE SEQUENCE [LARGE SCALE GENOMIC DNA]</scope>
    <source>
        <strain evidence="2 3">P21</strain>
    </source>
</reference>
<sequence>MQKMLKNKLLIFFTIFFILFIFSIKFVNSQILNKGKENISEFNGLSMKKDSILINFENKALNLDLPIYVQNNRYYLPISEILKKIEGKVSIRNGIINIQWKDDDIVIDTSNNKFIANKKQYSLKKKIITQDNVVYASMIDFARFLDLKTYWDIQNKTICFYKNREETVKPLEQVGSKAALIRLEDITAGGLYSSKESLEKLRIISDYLYKQSIPFHIAWVPRYIKPSESIDNDISETYSMYNADFLFTLDYFMEKGGIMGLHGYTHQYGNTTSIDGLEFHRSKNDNIPGDKAYSKERVDKALNSAKKLDIECNFFETPHYGILKNQLSIIEEKFNYIYQPYSEDGGITSCENIYEVNNNEKKAIYIPTPLDYVDGKKDCDNMIHKIRKLSRNLLGSFFYHPYIEFEDIKVYRGGDGYPYYNYSEDSVLHKLVKEFKNKEYKFYRINDVKCYY</sequence>